<dbReference type="Proteomes" id="UP000314294">
    <property type="component" value="Unassembled WGS sequence"/>
</dbReference>
<keyword evidence="2" id="KW-1133">Transmembrane helix</keyword>
<gene>
    <name evidence="3" type="ORF">EYF80_007353</name>
</gene>
<reference evidence="3 4" key="1">
    <citation type="submission" date="2019-03" db="EMBL/GenBank/DDBJ databases">
        <title>First draft genome of Liparis tanakae, snailfish: a comprehensive survey of snailfish specific genes.</title>
        <authorList>
            <person name="Kim W."/>
            <person name="Song I."/>
            <person name="Jeong J.-H."/>
            <person name="Kim D."/>
            <person name="Kim S."/>
            <person name="Ryu S."/>
            <person name="Song J.Y."/>
            <person name="Lee S.K."/>
        </authorList>
    </citation>
    <scope>NUCLEOTIDE SEQUENCE [LARGE SCALE GENOMIC DNA]</scope>
    <source>
        <tissue evidence="3">Muscle</tissue>
    </source>
</reference>
<keyword evidence="4" id="KW-1185">Reference proteome</keyword>
<name>A0A4Z2IYE5_9TELE</name>
<feature type="region of interest" description="Disordered" evidence="1">
    <location>
        <begin position="198"/>
        <end position="229"/>
    </location>
</feature>
<feature type="compositionally biased region" description="Pro residues" evidence="1">
    <location>
        <begin position="202"/>
        <end position="215"/>
    </location>
</feature>
<organism evidence="3 4">
    <name type="scientific">Liparis tanakae</name>
    <name type="common">Tanaka's snailfish</name>
    <dbReference type="NCBI Taxonomy" id="230148"/>
    <lineage>
        <taxon>Eukaryota</taxon>
        <taxon>Metazoa</taxon>
        <taxon>Chordata</taxon>
        <taxon>Craniata</taxon>
        <taxon>Vertebrata</taxon>
        <taxon>Euteleostomi</taxon>
        <taxon>Actinopterygii</taxon>
        <taxon>Neopterygii</taxon>
        <taxon>Teleostei</taxon>
        <taxon>Neoteleostei</taxon>
        <taxon>Acanthomorphata</taxon>
        <taxon>Eupercaria</taxon>
        <taxon>Perciformes</taxon>
        <taxon>Cottioidei</taxon>
        <taxon>Cottales</taxon>
        <taxon>Liparidae</taxon>
        <taxon>Liparis</taxon>
    </lineage>
</organism>
<sequence length="247" mass="27170">MLFNFLHSKQASQQQQLDGREDASHITIKRTIKSLLSLFFLFRFFLFRFFHFTVLVSFFLGLGLGLGFSLSSLTRKLVFVVFFFPFHPPVLKPNLHLPLGEAQGVGHLDPSLAGQACVLLGTIKRLPRKGFISIKFRSVSVASQSAGVLLVSGVGDPRGPVVEKVLHMMGRVLKARRGCSGSVNQRVAAGNALWKPAVVLPTEPPPPQAPPPFSTPTPSSSYERSSDSGEEIFSCVLSRMSLDEQYR</sequence>
<feature type="transmembrane region" description="Helical" evidence="2">
    <location>
        <begin position="35"/>
        <end position="60"/>
    </location>
</feature>
<comment type="caution">
    <text evidence="3">The sequence shown here is derived from an EMBL/GenBank/DDBJ whole genome shotgun (WGS) entry which is preliminary data.</text>
</comment>
<evidence type="ECO:0000313" key="4">
    <source>
        <dbReference type="Proteomes" id="UP000314294"/>
    </source>
</evidence>
<evidence type="ECO:0000313" key="3">
    <source>
        <dbReference type="EMBL" id="TNN82518.1"/>
    </source>
</evidence>
<dbReference type="EMBL" id="SRLO01000039">
    <property type="protein sequence ID" value="TNN82518.1"/>
    <property type="molecule type" value="Genomic_DNA"/>
</dbReference>
<keyword evidence="2" id="KW-0812">Transmembrane</keyword>
<protein>
    <submittedName>
        <fullName evidence="3">Uncharacterized protein</fullName>
    </submittedName>
</protein>
<proteinExistence type="predicted"/>
<accession>A0A4Z2IYE5</accession>
<evidence type="ECO:0000256" key="1">
    <source>
        <dbReference type="SAM" id="MobiDB-lite"/>
    </source>
</evidence>
<dbReference type="AlphaFoldDB" id="A0A4Z2IYE5"/>
<evidence type="ECO:0000256" key="2">
    <source>
        <dbReference type="SAM" id="Phobius"/>
    </source>
</evidence>
<keyword evidence="2" id="KW-0472">Membrane</keyword>